<sequence length="361" mass="39838">MEKFSTFITITSSSAAKPCSFIPSPLETTLKLLRSLAAASLCVAIAFPVMAQQERVIRFGHLNNTDHPVSFGVKRFSELLATKSGGKMKVQEFPANQLGNEQQQQSALQGGVQQMYSPATTSLAGIVKEFGVVDFPFAVSTFEQADALLDGPLGKALIDKLPEKGLVSLGYWDLGFRNVTNSKHPINKPEDLAGLKIRVIPNPVFLDTFKAFKANPVPMPFAELYGALESKAVDGQENPFAVILSNKFYEVQKFVSATNHVYAANIILVSKKFWDTLTPNEQKWMQEAANESRSYQRQVSRAAAQKSVGELQAKGAQFNTVTPAEQTRMRKIAQPVIEKFAAQYDPALVKLYNSELTRIRK</sequence>
<dbReference type="SUPFAM" id="SSF53850">
    <property type="entry name" value="Periplasmic binding protein-like II"/>
    <property type="match status" value="1"/>
</dbReference>
<proteinExistence type="inferred from homology"/>
<gene>
    <name evidence="4" type="ORF">ABIE13_001287</name>
</gene>
<keyword evidence="5" id="KW-1185">Reference proteome</keyword>
<dbReference type="InterPro" id="IPR004682">
    <property type="entry name" value="TRAP_DctP"/>
</dbReference>
<accession>A0ABV2Q5I9</accession>
<dbReference type="PIRSF" id="PIRSF006470">
    <property type="entry name" value="DctB"/>
    <property type="match status" value="1"/>
</dbReference>
<dbReference type="NCBIfam" id="TIGR00787">
    <property type="entry name" value="dctP"/>
    <property type="match status" value="1"/>
</dbReference>
<dbReference type="InterPro" id="IPR018389">
    <property type="entry name" value="DctP_fam"/>
</dbReference>
<evidence type="ECO:0000313" key="5">
    <source>
        <dbReference type="Proteomes" id="UP001549320"/>
    </source>
</evidence>
<dbReference type="Gene3D" id="3.40.190.170">
    <property type="entry name" value="Bacterial extracellular solute-binding protein, family 7"/>
    <property type="match status" value="1"/>
</dbReference>
<comment type="similarity">
    <text evidence="1">Belongs to the bacterial solute-binding protein 7 family.</text>
</comment>
<evidence type="ECO:0000256" key="2">
    <source>
        <dbReference type="ARBA" id="ARBA00022448"/>
    </source>
</evidence>
<organism evidence="4 5">
    <name type="scientific">Ottowia thiooxydans</name>
    <dbReference type="NCBI Taxonomy" id="219182"/>
    <lineage>
        <taxon>Bacteria</taxon>
        <taxon>Pseudomonadati</taxon>
        <taxon>Pseudomonadota</taxon>
        <taxon>Betaproteobacteria</taxon>
        <taxon>Burkholderiales</taxon>
        <taxon>Comamonadaceae</taxon>
        <taxon>Ottowia</taxon>
    </lineage>
</organism>
<dbReference type="PANTHER" id="PTHR33376:SF7">
    <property type="entry name" value="C4-DICARBOXYLATE-BINDING PROTEIN DCTB"/>
    <property type="match status" value="1"/>
</dbReference>
<dbReference type="Proteomes" id="UP001549320">
    <property type="component" value="Unassembled WGS sequence"/>
</dbReference>
<dbReference type="PANTHER" id="PTHR33376">
    <property type="match status" value="1"/>
</dbReference>
<comment type="caution">
    <text evidence="4">The sequence shown here is derived from an EMBL/GenBank/DDBJ whole genome shotgun (WGS) entry which is preliminary data.</text>
</comment>
<evidence type="ECO:0000256" key="1">
    <source>
        <dbReference type="ARBA" id="ARBA00009023"/>
    </source>
</evidence>
<dbReference type="NCBIfam" id="NF037995">
    <property type="entry name" value="TRAP_S1"/>
    <property type="match status" value="1"/>
</dbReference>
<evidence type="ECO:0000313" key="4">
    <source>
        <dbReference type="EMBL" id="MET4576187.1"/>
    </source>
</evidence>
<dbReference type="InterPro" id="IPR038404">
    <property type="entry name" value="TRAP_DctP_sf"/>
</dbReference>
<keyword evidence="3" id="KW-0732">Signal</keyword>
<reference evidence="4 5" key="1">
    <citation type="submission" date="2024-06" db="EMBL/GenBank/DDBJ databases">
        <title>Sorghum-associated microbial communities from plants grown in Nebraska, USA.</title>
        <authorList>
            <person name="Schachtman D."/>
        </authorList>
    </citation>
    <scope>NUCLEOTIDE SEQUENCE [LARGE SCALE GENOMIC DNA]</scope>
    <source>
        <strain evidence="4 5">2709</strain>
    </source>
</reference>
<evidence type="ECO:0000256" key="3">
    <source>
        <dbReference type="ARBA" id="ARBA00022729"/>
    </source>
</evidence>
<dbReference type="Pfam" id="PF03480">
    <property type="entry name" value="DctP"/>
    <property type="match status" value="1"/>
</dbReference>
<dbReference type="CDD" id="cd13679">
    <property type="entry name" value="PBP2_TRAP_YiaO_like"/>
    <property type="match status" value="1"/>
</dbReference>
<keyword evidence="2" id="KW-0813">Transport</keyword>
<name>A0ABV2Q5I9_9BURK</name>
<dbReference type="EMBL" id="JBEPSH010000002">
    <property type="protein sequence ID" value="MET4576187.1"/>
    <property type="molecule type" value="Genomic_DNA"/>
</dbReference>
<keyword evidence="4" id="KW-0675">Receptor</keyword>
<protein>
    <submittedName>
        <fullName evidence="4">Tripartite ATP-independent transporter DctP family solute receptor</fullName>
    </submittedName>
</protein>